<dbReference type="EMBL" id="OE842635">
    <property type="protein sequence ID" value="CAD7600945.1"/>
    <property type="molecule type" value="Genomic_DNA"/>
</dbReference>
<dbReference type="GO" id="GO:0003676">
    <property type="term" value="F:nucleic acid binding"/>
    <property type="evidence" value="ECO:0007669"/>
    <property type="project" value="InterPro"/>
</dbReference>
<dbReference type="InterPro" id="IPR013087">
    <property type="entry name" value="Znf_C2H2_type"/>
</dbReference>
<evidence type="ECO:0000259" key="2">
    <source>
        <dbReference type="PROSITE" id="PS00028"/>
    </source>
</evidence>
<gene>
    <name evidence="3" type="ORF">TGEB3V08_LOCUS7756</name>
</gene>
<feature type="compositionally biased region" description="Polar residues" evidence="1">
    <location>
        <begin position="30"/>
        <end position="42"/>
    </location>
</feature>
<dbReference type="PANTHER" id="PTHR15491:SF9">
    <property type="entry name" value="CIP1-INTERACTING ZINC FINGER PROTEIN"/>
    <property type="match status" value="1"/>
</dbReference>
<dbReference type="Pfam" id="PF23330">
    <property type="entry name" value="zf-C2H2_14"/>
    <property type="match status" value="1"/>
</dbReference>
<dbReference type="GO" id="GO:0005634">
    <property type="term" value="C:nucleus"/>
    <property type="evidence" value="ECO:0007669"/>
    <property type="project" value="TreeGrafter"/>
</dbReference>
<organism evidence="3">
    <name type="scientific">Timema genevievae</name>
    <name type="common">Walking stick</name>
    <dbReference type="NCBI Taxonomy" id="629358"/>
    <lineage>
        <taxon>Eukaryota</taxon>
        <taxon>Metazoa</taxon>
        <taxon>Ecdysozoa</taxon>
        <taxon>Arthropoda</taxon>
        <taxon>Hexapoda</taxon>
        <taxon>Insecta</taxon>
        <taxon>Pterygota</taxon>
        <taxon>Neoptera</taxon>
        <taxon>Polyneoptera</taxon>
        <taxon>Phasmatodea</taxon>
        <taxon>Timematodea</taxon>
        <taxon>Timematoidea</taxon>
        <taxon>Timematidae</taxon>
        <taxon>Timema</taxon>
    </lineage>
</organism>
<feature type="compositionally biased region" description="Acidic residues" evidence="1">
    <location>
        <begin position="644"/>
        <end position="663"/>
    </location>
</feature>
<feature type="compositionally biased region" description="Basic and acidic residues" evidence="1">
    <location>
        <begin position="451"/>
        <end position="546"/>
    </location>
</feature>
<feature type="region of interest" description="Disordered" evidence="1">
    <location>
        <begin position="635"/>
        <end position="704"/>
    </location>
</feature>
<feature type="compositionally biased region" description="Basic and acidic residues" evidence="1">
    <location>
        <begin position="664"/>
        <end position="681"/>
    </location>
</feature>
<feature type="compositionally biased region" description="Basic and acidic residues" evidence="1">
    <location>
        <begin position="403"/>
        <end position="424"/>
    </location>
</feature>
<dbReference type="SMART" id="SM00451">
    <property type="entry name" value="ZnF_U1"/>
    <property type="match status" value="3"/>
</dbReference>
<evidence type="ECO:0000313" key="3">
    <source>
        <dbReference type="EMBL" id="CAD7600945.1"/>
    </source>
</evidence>
<dbReference type="InterPro" id="IPR026811">
    <property type="entry name" value="CIZ1"/>
</dbReference>
<feature type="compositionally biased region" description="Basic and acidic residues" evidence="1">
    <location>
        <begin position="133"/>
        <end position="148"/>
    </location>
</feature>
<name>A0A7R9K4A5_TIMGE</name>
<sequence length="704" mass="80190">MPQQRSSRRGSGYHRGSSNRYPYQGPQWRQEFQSRQSSQDNFLSQLTSPEATLAIASNLISTLLQSQQTQVTWAADATNSGNMGKALALYQWGEGTKVVEFLFQVHGYTDRGQPGSGRGGSNYGQRGQYPNRKYGDYHNNEFYREGQVRRGGPQRGRTGGPYRERTTGTQRCRGTMGARGRGGSNKQPMRGKAAGKKDEAVDKKRNSKEKSKDPDKTKDDTEKKKIMSKYAGVPDMLFFCHICNKHLWDAQCFDKHLTGRPHTETFERQREGYKLKTLLLRKKLKLNTEKMELELDSPQPKKPRIQQFCAMCDTHYYGGVVLHRRTWDHQKIKSFMHPYCLICRKDFQARVDWDRHKLSAGHLKKVVKVLKERKASSNDVFTIDDFIFAESEDYEDEFSELEMKVRSREDEEKDILKRQDKQEQDTASVSTIVGEETDQPQMEGTELGTEGESKGDKDGAKEDPKVNADEVKQDSNGKEDSKVSGDEAKQDSNRKEDPKVSGDEAKLDSNGKEDPKVNGDEAKENPKENVDIIKEDPKKNGDEIKENPPSNKKGLERSKHLFKYDPDQIVGAAMLKPSRGLMCEVCRVFIKGEGHAKSHCSSLTHYNYYLAYMMAQDSREKMRAAKEAEQSALEKAKSLVADSNDNEEIKEEVTQEEMDTEEPTQDKEEQGYKELGDKEEPGDIVANQEEMEQQDIGIDEDKEV</sequence>
<feature type="compositionally biased region" description="Basic residues" evidence="1">
    <location>
        <begin position="1"/>
        <end position="12"/>
    </location>
</feature>
<feature type="compositionally biased region" description="Basic and acidic residues" evidence="1">
    <location>
        <begin position="195"/>
        <end position="223"/>
    </location>
</feature>
<protein>
    <recommendedName>
        <fullName evidence="2">C2H2-type domain-containing protein</fullName>
    </recommendedName>
</protein>
<proteinExistence type="predicted"/>
<feature type="region of interest" description="Disordered" evidence="1">
    <location>
        <begin position="110"/>
        <end position="223"/>
    </location>
</feature>
<evidence type="ECO:0000256" key="1">
    <source>
        <dbReference type="SAM" id="MobiDB-lite"/>
    </source>
</evidence>
<accession>A0A7R9K4A5</accession>
<dbReference type="InterPro" id="IPR003604">
    <property type="entry name" value="Matrin/U1-like-C_Znf_C2H2"/>
</dbReference>
<dbReference type="InterPro" id="IPR056345">
    <property type="entry name" value="Znf-C2H2_CIZ1"/>
</dbReference>
<feature type="region of interest" description="Disordered" evidence="1">
    <location>
        <begin position="1"/>
        <end position="42"/>
    </location>
</feature>
<feature type="domain" description="C2H2-type" evidence="2">
    <location>
        <begin position="240"/>
        <end position="262"/>
    </location>
</feature>
<reference evidence="3" key="1">
    <citation type="submission" date="2020-11" db="EMBL/GenBank/DDBJ databases">
        <authorList>
            <person name="Tran Van P."/>
        </authorList>
    </citation>
    <scope>NUCLEOTIDE SEQUENCE</scope>
</reference>
<dbReference type="AlphaFoldDB" id="A0A7R9K4A5"/>
<dbReference type="GO" id="GO:0008270">
    <property type="term" value="F:zinc ion binding"/>
    <property type="evidence" value="ECO:0007669"/>
    <property type="project" value="InterPro"/>
</dbReference>
<dbReference type="PROSITE" id="PS00028">
    <property type="entry name" value="ZINC_FINGER_C2H2_1"/>
    <property type="match status" value="1"/>
</dbReference>
<feature type="region of interest" description="Disordered" evidence="1">
    <location>
        <begin position="403"/>
        <end position="559"/>
    </location>
</feature>
<feature type="compositionally biased region" description="Acidic residues" evidence="1">
    <location>
        <begin position="689"/>
        <end position="704"/>
    </location>
</feature>
<dbReference type="PANTHER" id="PTHR15491">
    <property type="match status" value="1"/>
</dbReference>